<accession>A0A117J3Y8</accession>
<keyword evidence="11" id="KW-1185">Reference proteome</keyword>
<feature type="transmembrane region" description="Helical" evidence="9">
    <location>
        <begin position="78"/>
        <end position="100"/>
    </location>
</feature>
<comment type="subcellular location">
    <subcellularLocation>
        <location evidence="1">Cell membrane</location>
        <topology evidence="1">Multi-pass membrane protein</topology>
    </subcellularLocation>
</comment>
<dbReference type="AlphaFoldDB" id="A0A117J3Y8"/>
<feature type="transmembrane region" description="Helical" evidence="9">
    <location>
        <begin position="230"/>
        <end position="250"/>
    </location>
</feature>
<feature type="transmembrane region" description="Helical" evidence="9">
    <location>
        <begin position="292"/>
        <end position="314"/>
    </location>
</feature>
<evidence type="ECO:0000313" key="11">
    <source>
        <dbReference type="Proteomes" id="UP000054078"/>
    </source>
</evidence>
<evidence type="ECO:0000256" key="9">
    <source>
        <dbReference type="SAM" id="Phobius"/>
    </source>
</evidence>
<feature type="transmembrane region" description="Helical" evidence="9">
    <location>
        <begin position="326"/>
        <end position="359"/>
    </location>
</feature>
<dbReference type="STRING" id="1299998.AUL39_09790"/>
<dbReference type="GO" id="GO:0055085">
    <property type="term" value="P:transmembrane transport"/>
    <property type="evidence" value="ECO:0007669"/>
    <property type="project" value="TreeGrafter"/>
</dbReference>
<evidence type="ECO:0000256" key="1">
    <source>
        <dbReference type="ARBA" id="ARBA00004651"/>
    </source>
</evidence>
<evidence type="ECO:0000256" key="5">
    <source>
        <dbReference type="ARBA" id="ARBA00022692"/>
    </source>
</evidence>
<evidence type="ECO:0000256" key="7">
    <source>
        <dbReference type="ARBA" id="ARBA00023136"/>
    </source>
</evidence>
<sequence>MPVGNKDADEKYAAWRRRLVVAWAIVGAIAVFVLAVRGLSMIGDAVELLLMGIIIGFICSPITNALEDRRVPRALSALVSLLVVLAVLAAVIVVLGGTFVQQSVEVLRQVPSYIRSIQDALSNFWESYGTSDNEQLQNMVNSIVQTVSSAGSSMASDTVRQLSNGAVSGLFDTVDNLVNFFLALILAYWFAKDYPVIVRELAMIAGPSRKDDMTLLLAVMSRSMGGYMRGQLICSFINGIAVWLGLALLGHPYAGLIAIITFFMHFVPVIGPFVSAALATLLALFESPWLALWSLVVMVVAANVTDNVISPLIMRSAVKIHPVLSIVGIVIGNCLGGIIGMVLAIPLTAAIRGVFVYYFETRTKRQLVSEDGALFQSTPHQDAQGNVEAVYDALDDEKFFESTRLVTSSAWSRARKVTKNASNDHENAVYAADMSKNRNVATNKQDGDDTSPAAKAPASSTDEERHERV</sequence>
<feature type="compositionally biased region" description="Low complexity" evidence="8">
    <location>
        <begin position="450"/>
        <end position="460"/>
    </location>
</feature>
<keyword evidence="3" id="KW-0813">Transport</keyword>
<keyword evidence="5 9" id="KW-0812">Transmembrane</keyword>
<evidence type="ECO:0000256" key="6">
    <source>
        <dbReference type="ARBA" id="ARBA00022989"/>
    </source>
</evidence>
<dbReference type="Proteomes" id="UP000054078">
    <property type="component" value="Unassembled WGS sequence"/>
</dbReference>
<feature type="transmembrane region" description="Helical" evidence="9">
    <location>
        <begin position="256"/>
        <end position="285"/>
    </location>
</feature>
<dbReference type="GO" id="GO:0005886">
    <property type="term" value="C:plasma membrane"/>
    <property type="evidence" value="ECO:0007669"/>
    <property type="project" value="UniProtKB-SubCell"/>
</dbReference>
<evidence type="ECO:0000256" key="2">
    <source>
        <dbReference type="ARBA" id="ARBA00009773"/>
    </source>
</evidence>
<evidence type="ECO:0000256" key="3">
    <source>
        <dbReference type="ARBA" id="ARBA00022448"/>
    </source>
</evidence>
<gene>
    <name evidence="10" type="ORF">AUL39_09790</name>
</gene>
<dbReference type="PANTHER" id="PTHR21716">
    <property type="entry name" value="TRANSMEMBRANE PROTEIN"/>
    <property type="match status" value="1"/>
</dbReference>
<keyword evidence="4" id="KW-1003">Cell membrane</keyword>
<name>A0A117J3Y8_TRASO</name>
<feature type="transmembrane region" description="Helical" evidence="9">
    <location>
        <begin position="48"/>
        <end position="66"/>
    </location>
</feature>
<feature type="transmembrane region" description="Helical" evidence="9">
    <location>
        <begin position="20"/>
        <end position="42"/>
    </location>
</feature>
<keyword evidence="7 9" id="KW-0472">Membrane</keyword>
<feature type="region of interest" description="Disordered" evidence="8">
    <location>
        <begin position="427"/>
        <end position="469"/>
    </location>
</feature>
<evidence type="ECO:0008006" key="12">
    <source>
        <dbReference type="Google" id="ProtNLM"/>
    </source>
</evidence>
<dbReference type="PANTHER" id="PTHR21716:SF53">
    <property type="entry name" value="PERMEASE PERM-RELATED"/>
    <property type="match status" value="1"/>
</dbReference>
<organism evidence="10 11">
    <name type="scientific">Tractidigestivibacter scatoligenes</name>
    <name type="common">Olsenella scatoligenes</name>
    <dbReference type="NCBI Taxonomy" id="1299998"/>
    <lineage>
        <taxon>Bacteria</taxon>
        <taxon>Bacillati</taxon>
        <taxon>Actinomycetota</taxon>
        <taxon>Coriobacteriia</taxon>
        <taxon>Coriobacteriales</taxon>
        <taxon>Atopobiaceae</taxon>
        <taxon>Tractidigestivibacter</taxon>
    </lineage>
</organism>
<proteinExistence type="inferred from homology"/>
<reference evidence="10 11" key="1">
    <citation type="submission" date="2015-12" db="EMBL/GenBank/DDBJ databases">
        <title>Draft Genome Sequence of Olsenella scatoligenes SK9K4T; a Producer of 3-Methylindole- (skatole) and 4-Methylphenol- (p-cresol) Isolated from Pig Feces.</title>
        <authorList>
            <person name="Li X."/>
            <person name="Borg B."/>
            <person name="Canibe N."/>
        </authorList>
    </citation>
    <scope>NUCLEOTIDE SEQUENCE [LARGE SCALE GENOMIC DNA]</scope>
    <source>
        <strain evidence="10 11">SK9K4</strain>
    </source>
</reference>
<evidence type="ECO:0000313" key="10">
    <source>
        <dbReference type="EMBL" id="KUH57956.1"/>
    </source>
</evidence>
<dbReference type="Pfam" id="PF01594">
    <property type="entry name" value="AI-2E_transport"/>
    <property type="match status" value="1"/>
</dbReference>
<evidence type="ECO:0000256" key="8">
    <source>
        <dbReference type="SAM" id="MobiDB-lite"/>
    </source>
</evidence>
<comment type="caution">
    <text evidence="10">The sequence shown here is derived from an EMBL/GenBank/DDBJ whole genome shotgun (WGS) entry which is preliminary data.</text>
</comment>
<dbReference type="InterPro" id="IPR002549">
    <property type="entry name" value="AI-2E-like"/>
</dbReference>
<dbReference type="EMBL" id="LOJF01000011">
    <property type="protein sequence ID" value="KUH57956.1"/>
    <property type="molecule type" value="Genomic_DNA"/>
</dbReference>
<comment type="similarity">
    <text evidence="2">Belongs to the autoinducer-2 exporter (AI-2E) (TC 2.A.86) family.</text>
</comment>
<evidence type="ECO:0000256" key="4">
    <source>
        <dbReference type="ARBA" id="ARBA00022475"/>
    </source>
</evidence>
<protein>
    <recommendedName>
        <fullName evidence="12">AI-2E family transporter</fullName>
    </recommendedName>
</protein>
<keyword evidence="6 9" id="KW-1133">Transmembrane helix</keyword>